<evidence type="ECO:0000313" key="3">
    <source>
        <dbReference type="Proteomes" id="UP001295684"/>
    </source>
</evidence>
<accession>A0AAD1U3K0</accession>
<dbReference type="EMBL" id="CAMPGE010002820">
    <property type="protein sequence ID" value="CAI2361632.1"/>
    <property type="molecule type" value="Genomic_DNA"/>
</dbReference>
<gene>
    <name evidence="2" type="ORF">ECRASSUSDP1_LOCUS2944</name>
</gene>
<protein>
    <submittedName>
        <fullName evidence="2">Uncharacterized protein</fullName>
    </submittedName>
</protein>
<name>A0AAD1U3K0_EUPCR</name>
<feature type="compositionally biased region" description="Polar residues" evidence="1">
    <location>
        <begin position="269"/>
        <end position="280"/>
    </location>
</feature>
<sequence length="307" mass="35031">MGLDGRLVGEGEEGNMRDLGKWRIDCRMSEEEKRQSGAGEDDERDSRRNEIEKVVFCSEKREIKKADRKSKKRSVFGEGSQCLKSQKNDIPTLKFLGINKLGFSKTIKAKLSKICNNVSNQNCQKGTTESTKSSINYSRASTKIQPLYQRKYVIRDKQKDYIFQNSNCQNTLCADQSPSIFDRTFVIKSKKNTLIGIRGRRVSQGYQASANPRDKHNITRIRRNKSRECILKTKIQPRPSLPTSKPISKPIALPVSSQSRPPKKPLQTLLRSKTPSSSYKLNPKILPNKFMTTLSQERRLLAHSVCY</sequence>
<evidence type="ECO:0000313" key="2">
    <source>
        <dbReference type="EMBL" id="CAI2361632.1"/>
    </source>
</evidence>
<dbReference type="AlphaFoldDB" id="A0AAD1U3K0"/>
<evidence type="ECO:0000256" key="1">
    <source>
        <dbReference type="SAM" id="MobiDB-lite"/>
    </source>
</evidence>
<proteinExistence type="predicted"/>
<feature type="region of interest" description="Disordered" evidence="1">
    <location>
        <begin position="236"/>
        <end position="280"/>
    </location>
</feature>
<dbReference type="Proteomes" id="UP001295684">
    <property type="component" value="Unassembled WGS sequence"/>
</dbReference>
<keyword evidence="3" id="KW-1185">Reference proteome</keyword>
<reference evidence="2" key="1">
    <citation type="submission" date="2023-07" db="EMBL/GenBank/DDBJ databases">
        <authorList>
            <consortium name="AG Swart"/>
            <person name="Singh M."/>
            <person name="Singh A."/>
            <person name="Seah K."/>
            <person name="Emmerich C."/>
        </authorList>
    </citation>
    <scope>NUCLEOTIDE SEQUENCE</scope>
    <source>
        <strain evidence="2">DP1</strain>
    </source>
</reference>
<organism evidence="2 3">
    <name type="scientific">Euplotes crassus</name>
    <dbReference type="NCBI Taxonomy" id="5936"/>
    <lineage>
        <taxon>Eukaryota</taxon>
        <taxon>Sar</taxon>
        <taxon>Alveolata</taxon>
        <taxon>Ciliophora</taxon>
        <taxon>Intramacronucleata</taxon>
        <taxon>Spirotrichea</taxon>
        <taxon>Hypotrichia</taxon>
        <taxon>Euplotida</taxon>
        <taxon>Euplotidae</taxon>
        <taxon>Moneuplotes</taxon>
    </lineage>
</organism>
<comment type="caution">
    <text evidence="2">The sequence shown here is derived from an EMBL/GenBank/DDBJ whole genome shotgun (WGS) entry which is preliminary data.</text>
</comment>